<feature type="transmembrane region" description="Helical" evidence="7">
    <location>
        <begin position="421"/>
        <end position="438"/>
    </location>
</feature>
<feature type="transmembrane region" description="Helical" evidence="7">
    <location>
        <begin position="350"/>
        <end position="371"/>
    </location>
</feature>
<evidence type="ECO:0000256" key="5">
    <source>
        <dbReference type="ARBA" id="ARBA00023136"/>
    </source>
</evidence>
<dbReference type="Proteomes" id="UP000287352">
    <property type="component" value="Unassembled WGS sequence"/>
</dbReference>
<feature type="transmembrane region" description="Helical" evidence="7">
    <location>
        <begin position="743"/>
        <end position="761"/>
    </location>
</feature>
<dbReference type="PANTHER" id="PTHR30572">
    <property type="entry name" value="MEMBRANE COMPONENT OF TRANSPORTER-RELATED"/>
    <property type="match status" value="1"/>
</dbReference>
<evidence type="ECO:0000256" key="1">
    <source>
        <dbReference type="ARBA" id="ARBA00004651"/>
    </source>
</evidence>
<keyword evidence="3 7" id="KW-0812">Transmembrane</keyword>
<feature type="transmembrane region" description="Helical" evidence="7">
    <location>
        <begin position="248"/>
        <end position="281"/>
    </location>
</feature>
<evidence type="ECO:0000313" key="10">
    <source>
        <dbReference type="Proteomes" id="UP000287352"/>
    </source>
</evidence>
<keyword evidence="10" id="KW-1185">Reference proteome</keyword>
<dbReference type="OrthoDB" id="9780560at2"/>
<protein>
    <recommendedName>
        <fullName evidence="8">ABC3 transporter permease C-terminal domain-containing protein</fullName>
    </recommendedName>
</protein>
<evidence type="ECO:0000313" key="9">
    <source>
        <dbReference type="EMBL" id="GCE10519.1"/>
    </source>
</evidence>
<evidence type="ECO:0000256" key="3">
    <source>
        <dbReference type="ARBA" id="ARBA00022692"/>
    </source>
</evidence>
<feature type="transmembrane region" description="Helical" evidence="7">
    <location>
        <begin position="707"/>
        <end position="736"/>
    </location>
</feature>
<evidence type="ECO:0000256" key="4">
    <source>
        <dbReference type="ARBA" id="ARBA00022989"/>
    </source>
</evidence>
<accession>A0A401ZUC8</accession>
<dbReference type="EMBL" id="BIFR01000001">
    <property type="protein sequence ID" value="GCE10519.1"/>
    <property type="molecule type" value="Genomic_DNA"/>
</dbReference>
<comment type="caution">
    <text evidence="9">The sequence shown here is derived from an EMBL/GenBank/DDBJ whole genome shotgun (WGS) entry which is preliminary data.</text>
</comment>
<feature type="transmembrane region" description="Helical" evidence="7">
    <location>
        <begin position="302"/>
        <end position="330"/>
    </location>
</feature>
<dbReference type="AlphaFoldDB" id="A0A401ZUC8"/>
<comment type="similarity">
    <text evidence="6">Belongs to the ABC-4 integral membrane protein family.</text>
</comment>
<proteinExistence type="inferred from homology"/>
<dbReference type="InterPro" id="IPR050250">
    <property type="entry name" value="Macrolide_Exporter_MacB"/>
</dbReference>
<evidence type="ECO:0000256" key="7">
    <source>
        <dbReference type="SAM" id="Phobius"/>
    </source>
</evidence>
<feature type="domain" description="ABC3 transporter permease C-terminal" evidence="8">
    <location>
        <begin position="258"/>
        <end position="376"/>
    </location>
</feature>
<keyword evidence="5 7" id="KW-0472">Membrane</keyword>
<dbReference type="Pfam" id="PF02687">
    <property type="entry name" value="FtsX"/>
    <property type="match status" value="2"/>
</dbReference>
<keyword evidence="4 7" id="KW-1133">Transmembrane helix</keyword>
<sequence>MKAMHATTRKALTDVTRRKGRSLLVILGILIGVLGLTAVNVASTVLGAAFSYSNDQSKSPDIQLFVQSIDQKQADSIAQMENVDQVQLATIYQTRWQIHSASGHTQMQIIAYPSLEQMRFNPFQLTSGHLPGPGEIVLESGDNSIQATRLGETITVTTPNGVAHLRVSGFVRTPGTLSVSLGGRVGAYMTSAALQELSGLSAANVVQVKVHHVQQRDETARQIQATLRAQHSIIFAVSIGQSTQSQSIITGLLSIMATIAIVAIVLTSFLIINTVSMLIAEQTRIIGSMKAVGGTSGKIMRGYLLSVSIYGGVGTVLGIGLGLLLGYLLANYMATIILLDLGPFQFPATAIIISLLVGMGVPWLAAILPLWTGTRITVRQAISTYGVSSASRPSWSGQHMTWVPQTTWLGIRGLVRKPGRLLLTLLALTLSGAMFLAVQTTTTSIDGTMQEVFGTYDGDIFLNVQTTSYAKLLPLLQSESNIQRIERTNGDLIRVSGGQANLVGLQADTQIYHVKLLEGRWLSQSDKQALVITDNFAQKAHVKVGDMLAISDGVNQAKWRIVGEVHDINQGLGMLGTVFTRVEDVNALRGLPTDLTTGVMIRTQDRSEVAVNRLAGHIDEHLGNAGLAPNILTQQQNIRMDQAQFQIIYGLFYAVAVIVALVGILGLFNTLSTSVLERRREIGILRSMGATSWHVGGIFWLEALTLALISWGIGVIIGVPCAYGFVTFISGVLIPIGFTFQPFSFLVMLIVILIIATLASFTPVMHASRMKIVETLRYE</sequence>
<dbReference type="GO" id="GO:0005886">
    <property type="term" value="C:plasma membrane"/>
    <property type="evidence" value="ECO:0007669"/>
    <property type="project" value="UniProtKB-SubCell"/>
</dbReference>
<dbReference type="GO" id="GO:0022857">
    <property type="term" value="F:transmembrane transporter activity"/>
    <property type="evidence" value="ECO:0007669"/>
    <property type="project" value="TreeGrafter"/>
</dbReference>
<keyword evidence="2" id="KW-1003">Cell membrane</keyword>
<evidence type="ECO:0000256" key="2">
    <source>
        <dbReference type="ARBA" id="ARBA00022475"/>
    </source>
</evidence>
<organism evidence="9 10">
    <name type="scientific">Tengunoibacter tsumagoiensis</name>
    <dbReference type="NCBI Taxonomy" id="2014871"/>
    <lineage>
        <taxon>Bacteria</taxon>
        <taxon>Bacillati</taxon>
        <taxon>Chloroflexota</taxon>
        <taxon>Ktedonobacteria</taxon>
        <taxon>Ktedonobacterales</taxon>
        <taxon>Dictyobacteraceae</taxon>
        <taxon>Tengunoibacter</taxon>
    </lineage>
</organism>
<gene>
    <name evidence="9" type="ORF">KTT_03780</name>
</gene>
<comment type="subcellular location">
    <subcellularLocation>
        <location evidence="1">Cell membrane</location>
        <topology evidence="1">Multi-pass membrane protein</topology>
    </subcellularLocation>
</comment>
<dbReference type="PANTHER" id="PTHR30572:SF4">
    <property type="entry name" value="ABC TRANSPORTER PERMEASE YTRF"/>
    <property type="match status" value="1"/>
</dbReference>
<evidence type="ECO:0000259" key="8">
    <source>
        <dbReference type="Pfam" id="PF02687"/>
    </source>
</evidence>
<feature type="domain" description="ABC3 transporter permease C-terminal" evidence="8">
    <location>
        <begin position="654"/>
        <end position="771"/>
    </location>
</feature>
<feature type="transmembrane region" description="Helical" evidence="7">
    <location>
        <begin position="647"/>
        <end position="671"/>
    </location>
</feature>
<evidence type="ECO:0000256" key="6">
    <source>
        <dbReference type="ARBA" id="ARBA00038076"/>
    </source>
</evidence>
<reference evidence="10" key="1">
    <citation type="submission" date="2018-12" db="EMBL/GenBank/DDBJ databases">
        <title>Tengunoibacter tsumagoiensis gen. nov., sp. nov., Dictyobacter kobayashii sp. nov., D. alpinus sp. nov., and D. joshuensis sp. nov. and description of Dictyobacteraceae fam. nov. within the order Ktedonobacterales isolated from Tengu-no-mugimeshi.</title>
        <authorList>
            <person name="Wang C.M."/>
            <person name="Zheng Y."/>
            <person name="Sakai Y."/>
            <person name="Toyoda A."/>
            <person name="Minakuchi Y."/>
            <person name="Abe K."/>
            <person name="Yokota A."/>
            <person name="Yabe S."/>
        </authorList>
    </citation>
    <scope>NUCLEOTIDE SEQUENCE [LARGE SCALE GENOMIC DNA]</scope>
    <source>
        <strain evidence="10">Uno3</strain>
    </source>
</reference>
<dbReference type="InterPro" id="IPR003838">
    <property type="entry name" value="ABC3_permease_C"/>
</dbReference>
<feature type="transmembrane region" description="Helical" evidence="7">
    <location>
        <begin position="683"/>
        <end position="701"/>
    </location>
</feature>
<name>A0A401ZUC8_9CHLR</name>